<evidence type="ECO:0000256" key="6">
    <source>
        <dbReference type="ARBA" id="ARBA00047508"/>
    </source>
</evidence>
<dbReference type="InterPro" id="IPR013785">
    <property type="entry name" value="Aldolase_TIM"/>
</dbReference>
<keyword evidence="3" id="KW-0028">Amino-acid biosynthesis</keyword>
<comment type="catalytic activity">
    <reaction evidence="6">
        <text>D-erythrose 4-phosphate + phosphoenolpyruvate + H2O = 7-phospho-2-dehydro-3-deoxy-D-arabino-heptonate + phosphate</text>
        <dbReference type="Rhea" id="RHEA:14717"/>
        <dbReference type="ChEBI" id="CHEBI:15377"/>
        <dbReference type="ChEBI" id="CHEBI:16897"/>
        <dbReference type="ChEBI" id="CHEBI:43474"/>
        <dbReference type="ChEBI" id="CHEBI:58394"/>
        <dbReference type="ChEBI" id="CHEBI:58702"/>
        <dbReference type="EC" id="2.5.1.54"/>
    </reaction>
</comment>
<evidence type="ECO:0000256" key="2">
    <source>
        <dbReference type="ARBA" id="ARBA00012694"/>
    </source>
</evidence>
<dbReference type="Pfam" id="PF00793">
    <property type="entry name" value="DAHP_synth_1"/>
    <property type="match status" value="1"/>
</dbReference>
<dbReference type="GO" id="GO:0009073">
    <property type="term" value="P:aromatic amino acid family biosynthetic process"/>
    <property type="evidence" value="ECO:0007669"/>
    <property type="project" value="UniProtKB-KW"/>
</dbReference>
<evidence type="ECO:0000256" key="5">
    <source>
        <dbReference type="ARBA" id="ARBA00023141"/>
    </source>
</evidence>
<name>A0A381Q7V8_9ZZZZ</name>
<dbReference type="GO" id="GO:0003849">
    <property type="term" value="F:3-deoxy-7-phosphoheptulonate synthase activity"/>
    <property type="evidence" value="ECO:0007669"/>
    <property type="project" value="UniProtKB-EC"/>
</dbReference>
<dbReference type="PIRSF" id="PIRSF001361">
    <property type="entry name" value="DAHP_synthase"/>
    <property type="match status" value="1"/>
</dbReference>
<reference evidence="8" key="1">
    <citation type="submission" date="2018-05" db="EMBL/GenBank/DDBJ databases">
        <authorList>
            <person name="Lanie J.A."/>
            <person name="Ng W.-L."/>
            <person name="Kazmierczak K.M."/>
            <person name="Andrzejewski T.M."/>
            <person name="Davidsen T.M."/>
            <person name="Wayne K.J."/>
            <person name="Tettelin H."/>
            <person name="Glass J.I."/>
            <person name="Rusch D."/>
            <person name="Podicherti R."/>
            <person name="Tsui H.-C.T."/>
            <person name="Winkler M.E."/>
        </authorList>
    </citation>
    <scope>NUCLEOTIDE SEQUENCE</scope>
</reference>
<gene>
    <name evidence="8" type="ORF">METZ01_LOCUS26577</name>
</gene>
<organism evidence="8">
    <name type="scientific">marine metagenome</name>
    <dbReference type="NCBI Taxonomy" id="408172"/>
    <lineage>
        <taxon>unclassified sequences</taxon>
        <taxon>metagenomes</taxon>
        <taxon>ecological metagenomes</taxon>
    </lineage>
</organism>
<dbReference type="AlphaFoldDB" id="A0A381Q7V8"/>
<accession>A0A381Q7V8</accession>
<evidence type="ECO:0000256" key="4">
    <source>
        <dbReference type="ARBA" id="ARBA00022679"/>
    </source>
</evidence>
<evidence type="ECO:0000256" key="3">
    <source>
        <dbReference type="ARBA" id="ARBA00022605"/>
    </source>
</evidence>
<feature type="domain" description="DAHP synthetase I/KDSA" evidence="7">
    <location>
        <begin position="43"/>
        <end position="335"/>
    </location>
</feature>
<evidence type="ECO:0000313" key="8">
    <source>
        <dbReference type="EMBL" id="SUZ73723.1"/>
    </source>
</evidence>
<evidence type="ECO:0000259" key="7">
    <source>
        <dbReference type="Pfam" id="PF00793"/>
    </source>
</evidence>
<dbReference type="NCBIfam" id="TIGR00034">
    <property type="entry name" value="aroFGH"/>
    <property type="match status" value="1"/>
</dbReference>
<dbReference type="Gene3D" id="3.20.20.70">
    <property type="entry name" value="Aldolase class I"/>
    <property type="match status" value="1"/>
</dbReference>
<proteinExistence type="inferred from homology"/>
<protein>
    <recommendedName>
        <fullName evidence="2">3-deoxy-7-phosphoheptulonate synthase</fullName>
        <ecNumber evidence="2">2.5.1.54</ecNumber>
    </recommendedName>
</protein>
<dbReference type="GO" id="GO:0008652">
    <property type="term" value="P:amino acid biosynthetic process"/>
    <property type="evidence" value="ECO:0007669"/>
    <property type="project" value="UniProtKB-KW"/>
</dbReference>
<dbReference type="PANTHER" id="PTHR21225">
    <property type="entry name" value="PHOSPHO-2-DEHYDRO-3-DEOXYHEPTONATE ALDOLASE DAHP SYNTHETASE"/>
    <property type="match status" value="1"/>
</dbReference>
<dbReference type="FunFam" id="3.20.20.70:FF:000005">
    <property type="entry name" value="Phospho-2-dehydro-3-deoxyheptonate aldolase"/>
    <property type="match status" value="1"/>
</dbReference>
<comment type="similarity">
    <text evidence="1">Belongs to the class-I DAHP synthase family.</text>
</comment>
<evidence type="ECO:0000256" key="1">
    <source>
        <dbReference type="ARBA" id="ARBA00007985"/>
    </source>
</evidence>
<keyword evidence="4" id="KW-0808">Transferase</keyword>
<dbReference type="EC" id="2.5.1.54" evidence="2"/>
<dbReference type="EMBL" id="UINC01001188">
    <property type="protein sequence ID" value="SUZ73723.1"/>
    <property type="molecule type" value="Genomic_DNA"/>
</dbReference>
<dbReference type="SUPFAM" id="SSF51569">
    <property type="entry name" value="Aldolase"/>
    <property type="match status" value="1"/>
</dbReference>
<sequence length="347" mass="37857">MKLTENLNVVDVLPLISPLTLRKLLPLSDTASETVTNARKAIQQILTGKDKRLLVIVGPCSIHDPEAAHDYAKRLKKLADQVSDKILIIMRVYFEKPRTTVGWKGLINDPELNGSHKINKGIELARKILLETNNMGLPCATEILDPITPQYLADLISWSAIGARTTESQTHRELASGLSMPVGFKNGTNGSLNVALNAMKSALQPHHFLGISQEGASSVIQTSGNDYVHLVLRGGSNGPNFDAVSIQIASDELTSEGLPKAIMIDCNHANSGKDPERQELVLKNLILQIKDGDQSIIGTMIESNINSGNQPISMEMEYGVSVTDACLDWDNTNRILLNAHESLKMNK</sequence>
<dbReference type="GO" id="GO:0005737">
    <property type="term" value="C:cytoplasm"/>
    <property type="evidence" value="ECO:0007669"/>
    <property type="project" value="TreeGrafter"/>
</dbReference>
<dbReference type="PANTHER" id="PTHR21225:SF10">
    <property type="entry name" value="PHOSPHO-2-DEHYDRO-3-DEOXYHEPTONATE ALDOLASE, TYR-SENSITIVE"/>
    <property type="match status" value="1"/>
</dbReference>
<dbReference type="InterPro" id="IPR006219">
    <property type="entry name" value="DAHP_synth_1"/>
</dbReference>
<dbReference type="NCBIfam" id="NF009395">
    <property type="entry name" value="PRK12755.1"/>
    <property type="match status" value="1"/>
</dbReference>
<keyword evidence="5" id="KW-0057">Aromatic amino acid biosynthesis</keyword>
<dbReference type="InterPro" id="IPR006218">
    <property type="entry name" value="DAHP1/KDSA"/>
</dbReference>